<feature type="disulfide bond" evidence="1">
    <location>
        <begin position="198"/>
        <end position="232"/>
    </location>
</feature>
<feature type="disulfide bond" evidence="1">
    <location>
        <begin position="153"/>
        <end position="187"/>
    </location>
</feature>
<name>A0A0N4UL96_DRAME</name>
<proteinExistence type="predicted"/>
<evidence type="ECO:0000256" key="1">
    <source>
        <dbReference type="PROSITE-ProRule" id="PRU01005"/>
    </source>
</evidence>
<keyword evidence="6" id="KW-1185">Reference proteome</keyword>
<evidence type="ECO:0000256" key="2">
    <source>
        <dbReference type="SAM" id="SignalP"/>
    </source>
</evidence>
<dbReference type="PROSITE" id="PS51670">
    <property type="entry name" value="SHKT"/>
    <property type="match status" value="2"/>
</dbReference>
<feature type="domain" description="ShKT" evidence="3">
    <location>
        <begin position="153"/>
        <end position="187"/>
    </location>
</feature>
<protein>
    <submittedName>
        <fullName evidence="7">ShKT domain-containing protein</fullName>
    </submittedName>
</protein>
<feature type="domain" description="ShKT" evidence="3">
    <location>
        <begin position="198"/>
        <end position="232"/>
    </location>
</feature>
<evidence type="ECO:0000313" key="4">
    <source>
        <dbReference type="EMBL" id="VDN60434.1"/>
    </source>
</evidence>
<organism evidence="5 7">
    <name type="scientific">Dracunculus medinensis</name>
    <name type="common">Guinea worm</name>
    <dbReference type="NCBI Taxonomy" id="318479"/>
    <lineage>
        <taxon>Eukaryota</taxon>
        <taxon>Metazoa</taxon>
        <taxon>Ecdysozoa</taxon>
        <taxon>Nematoda</taxon>
        <taxon>Chromadorea</taxon>
        <taxon>Rhabditida</taxon>
        <taxon>Spirurina</taxon>
        <taxon>Dracunculoidea</taxon>
        <taxon>Dracunculidae</taxon>
        <taxon>Dracunculus</taxon>
    </lineage>
</organism>
<accession>A0A0N4UL96</accession>
<gene>
    <name evidence="4" type="ORF">DME_LOCUS10407</name>
</gene>
<sequence>MFGLLIVCYLLCVAESGDLSAEIVDCKGSAMAPFKPVPPPSACKNKDETICVAVFNPLGSDAENNANPANTYKVNANCLNATLKANALALCPSSCALCCMAPEFSCNNAVGADCTPFTVSSDLCTNSQTAAAALANCPKACGLCNRPGAGGRCPNAVTNCATLLPVLTCTNAYMQQNCMETCRITTCLSTTGGASSSCSDVRANCAQMVSFCNVPPYSVVMREQCRRTCNICR</sequence>
<feature type="disulfide bond" evidence="1">
    <location>
        <begin position="169"/>
        <end position="182"/>
    </location>
</feature>
<dbReference type="WBParaSite" id="DME_0000856001-mRNA-1">
    <property type="protein sequence ID" value="DME_0000856001-mRNA-1"/>
    <property type="gene ID" value="DME_0000856001"/>
</dbReference>
<evidence type="ECO:0000313" key="6">
    <source>
        <dbReference type="Proteomes" id="UP000274756"/>
    </source>
</evidence>
<dbReference type="Proteomes" id="UP000038040">
    <property type="component" value="Unplaced"/>
</dbReference>
<dbReference type="Gene3D" id="1.10.10.1870">
    <property type="entry name" value="ShTK domain-like"/>
    <property type="match status" value="1"/>
</dbReference>
<feature type="disulfide bond" evidence="1">
    <location>
        <begin position="160"/>
        <end position="178"/>
    </location>
</feature>
<dbReference type="Pfam" id="PF01549">
    <property type="entry name" value="ShK"/>
    <property type="match status" value="3"/>
</dbReference>
<evidence type="ECO:0000313" key="7">
    <source>
        <dbReference type="WBParaSite" id="DME_0000856001-mRNA-1"/>
    </source>
</evidence>
<dbReference type="InterPro" id="IPR003582">
    <property type="entry name" value="ShKT_dom"/>
</dbReference>
<evidence type="ECO:0000313" key="5">
    <source>
        <dbReference type="Proteomes" id="UP000038040"/>
    </source>
</evidence>
<dbReference type="AlphaFoldDB" id="A0A0N4UL96"/>
<evidence type="ECO:0000259" key="3">
    <source>
        <dbReference type="PROSITE" id="PS51670"/>
    </source>
</evidence>
<dbReference type="PANTHER" id="PTHR21724">
    <property type="entry name" value="SHKT DOMAIN-CONTAINING PROTEIN"/>
    <property type="match status" value="1"/>
</dbReference>
<keyword evidence="2" id="KW-0732">Signal</keyword>
<dbReference type="PANTHER" id="PTHR21724:SF109">
    <property type="entry name" value="SHKT DOMAIN-CONTAINING PROTEIN"/>
    <property type="match status" value="1"/>
</dbReference>
<feature type="signal peptide" evidence="2">
    <location>
        <begin position="1"/>
        <end position="16"/>
    </location>
</feature>
<keyword evidence="1" id="KW-1015">Disulfide bond</keyword>
<feature type="chain" id="PRO_5041160398" evidence="2">
    <location>
        <begin position="17"/>
        <end position="233"/>
    </location>
</feature>
<dbReference type="Proteomes" id="UP000274756">
    <property type="component" value="Unassembled WGS sequence"/>
</dbReference>
<comment type="caution">
    <text evidence="1">Lacks conserved residue(s) required for the propagation of feature annotation.</text>
</comment>
<dbReference type="SMART" id="SM00254">
    <property type="entry name" value="ShKT"/>
    <property type="match status" value="2"/>
</dbReference>
<dbReference type="EMBL" id="UYYG01001216">
    <property type="protein sequence ID" value="VDN60434.1"/>
    <property type="molecule type" value="Genomic_DNA"/>
</dbReference>
<dbReference type="OrthoDB" id="5814005at2759"/>
<reference evidence="4 6" key="2">
    <citation type="submission" date="2018-11" db="EMBL/GenBank/DDBJ databases">
        <authorList>
            <consortium name="Pathogen Informatics"/>
        </authorList>
    </citation>
    <scope>NUCLEOTIDE SEQUENCE [LARGE SCALE GENOMIC DNA]</scope>
</reference>
<dbReference type="STRING" id="318479.A0A0N4UL96"/>
<reference evidence="7" key="1">
    <citation type="submission" date="2017-02" db="UniProtKB">
        <authorList>
            <consortium name="WormBaseParasite"/>
        </authorList>
    </citation>
    <scope>IDENTIFICATION</scope>
</reference>